<dbReference type="PANTHER" id="PTHR34222">
    <property type="entry name" value="GAG_PRE-INTEGRS DOMAIN-CONTAINING PROTEIN"/>
    <property type="match status" value="1"/>
</dbReference>
<reference evidence="1 2" key="1">
    <citation type="submission" date="2024-01" db="EMBL/GenBank/DDBJ databases">
        <title>The complete chloroplast genome sequence of Lithospermum erythrorhizon: insights into the phylogenetic relationship among Boraginaceae species and the maternal lineages of purple gromwells.</title>
        <authorList>
            <person name="Okada T."/>
            <person name="Watanabe K."/>
        </authorList>
    </citation>
    <scope>NUCLEOTIDE SEQUENCE [LARGE SCALE GENOMIC DNA]</scope>
</reference>
<dbReference type="AlphaFoldDB" id="A0AAV3PHU2"/>
<name>A0AAV3PHU2_LITER</name>
<proteinExistence type="predicted"/>
<sequence length="150" mass="17382">MMEPWPTVSKAYAMVSRVEKKGSVSTIMNFLEVANGNSALYVKPYVDNKKSLKKWEENKSFLRCDYCVMKGHTKDTCFKLKGYPEGFFNMNQKIREMTKMRESSQANNATNSSKLIKFFTLCRVGRTNNLGVYPLKRKDSMCRMETLSRI</sequence>
<comment type="caution">
    <text evidence="1">The sequence shown here is derived from an EMBL/GenBank/DDBJ whole genome shotgun (WGS) entry which is preliminary data.</text>
</comment>
<keyword evidence="2" id="KW-1185">Reference proteome</keyword>
<evidence type="ECO:0000313" key="2">
    <source>
        <dbReference type="Proteomes" id="UP001454036"/>
    </source>
</evidence>
<dbReference type="Proteomes" id="UP001454036">
    <property type="component" value="Unassembled WGS sequence"/>
</dbReference>
<protein>
    <submittedName>
        <fullName evidence="1">Uncharacterized protein</fullName>
    </submittedName>
</protein>
<gene>
    <name evidence="1" type="ORF">LIER_10004</name>
</gene>
<evidence type="ECO:0000313" key="1">
    <source>
        <dbReference type="EMBL" id="GAA0151244.1"/>
    </source>
</evidence>
<dbReference type="PANTHER" id="PTHR34222:SF99">
    <property type="entry name" value="PROTEIN, PUTATIVE-RELATED"/>
    <property type="match status" value="1"/>
</dbReference>
<accession>A0AAV3PHU2</accession>
<dbReference type="EMBL" id="BAABME010001746">
    <property type="protein sequence ID" value="GAA0151244.1"/>
    <property type="molecule type" value="Genomic_DNA"/>
</dbReference>
<organism evidence="1 2">
    <name type="scientific">Lithospermum erythrorhizon</name>
    <name type="common">Purple gromwell</name>
    <name type="synonym">Lithospermum officinale var. erythrorhizon</name>
    <dbReference type="NCBI Taxonomy" id="34254"/>
    <lineage>
        <taxon>Eukaryota</taxon>
        <taxon>Viridiplantae</taxon>
        <taxon>Streptophyta</taxon>
        <taxon>Embryophyta</taxon>
        <taxon>Tracheophyta</taxon>
        <taxon>Spermatophyta</taxon>
        <taxon>Magnoliopsida</taxon>
        <taxon>eudicotyledons</taxon>
        <taxon>Gunneridae</taxon>
        <taxon>Pentapetalae</taxon>
        <taxon>asterids</taxon>
        <taxon>lamiids</taxon>
        <taxon>Boraginales</taxon>
        <taxon>Boraginaceae</taxon>
        <taxon>Boraginoideae</taxon>
        <taxon>Lithospermeae</taxon>
        <taxon>Lithospermum</taxon>
    </lineage>
</organism>